<protein>
    <submittedName>
        <fullName evidence="2">Uncharacterized protein</fullName>
    </submittedName>
</protein>
<gene>
    <name evidence="2" type="ORF">TTAC_LOCUS11526</name>
</gene>
<accession>A0A3P7FW64</accession>
<dbReference type="EMBL" id="UYWX01024670">
    <property type="protein sequence ID" value="VDM36846.1"/>
    <property type="molecule type" value="Genomic_DNA"/>
</dbReference>
<feature type="region of interest" description="Disordered" evidence="1">
    <location>
        <begin position="1"/>
        <end position="26"/>
    </location>
</feature>
<keyword evidence="3" id="KW-1185">Reference proteome</keyword>
<sequence>MKRRGSANVGSRPPSQKKSSSLEEHIAGLEQDRDYWKSQVELLSQMLTCPGISGSRGTINKQGGSRVSSASKVGRGKIQKDERTSRVKL</sequence>
<feature type="compositionally biased region" description="Basic and acidic residues" evidence="1">
    <location>
        <begin position="78"/>
        <end position="89"/>
    </location>
</feature>
<feature type="region of interest" description="Disordered" evidence="1">
    <location>
        <begin position="51"/>
        <end position="89"/>
    </location>
</feature>
<dbReference type="OrthoDB" id="10254663at2759"/>
<feature type="compositionally biased region" description="Polar residues" evidence="1">
    <location>
        <begin position="55"/>
        <end position="71"/>
    </location>
</feature>
<proteinExistence type="predicted"/>
<reference evidence="2 3" key="1">
    <citation type="submission" date="2018-11" db="EMBL/GenBank/DDBJ databases">
        <authorList>
            <consortium name="Pathogen Informatics"/>
        </authorList>
    </citation>
    <scope>NUCLEOTIDE SEQUENCE [LARGE SCALE GENOMIC DNA]</scope>
</reference>
<dbReference type="Proteomes" id="UP000274429">
    <property type="component" value="Unassembled WGS sequence"/>
</dbReference>
<evidence type="ECO:0000256" key="1">
    <source>
        <dbReference type="SAM" id="MobiDB-lite"/>
    </source>
</evidence>
<organism evidence="2 3">
    <name type="scientific">Hydatigena taeniaeformis</name>
    <name type="common">Feline tapeworm</name>
    <name type="synonym">Taenia taeniaeformis</name>
    <dbReference type="NCBI Taxonomy" id="6205"/>
    <lineage>
        <taxon>Eukaryota</taxon>
        <taxon>Metazoa</taxon>
        <taxon>Spiralia</taxon>
        <taxon>Lophotrochozoa</taxon>
        <taxon>Platyhelminthes</taxon>
        <taxon>Cestoda</taxon>
        <taxon>Eucestoda</taxon>
        <taxon>Cyclophyllidea</taxon>
        <taxon>Taeniidae</taxon>
        <taxon>Hydatigera</taxon>
    </lineage>
</organism>
<evidence type="ECO:0000313" key="2">
    <source>
        <dbReference type="EMBL" id="VDM36846.1"/>
    </source>
</evidence>
<name>A0A3P7FW64_HYDTA</name>
<dbReference type="AlphaFoldDB" id="A0A3P7FW64"/>
<evidence type="ECO:0000313" key="3">
    <source>
        <dbReference type="Proteomes" id="UP000274429"/>
    </source>
</evidence>